<dbReference type="Proteomes" id="UP001448207">
    <property type="component" value="Unassembled WGS sequence"/>
</dbReference>
<dbReference type="InterPro" id="IPR011701">
    <property type="entry name" value="MFS"/>
</dbReference>
<protein>
    <submittedName>
        <fullName evidence="9">Major facilitator superfamily domain-containing protein</fullName>
    </submittedName>
</protein>
<dbReference type="PANTHER" id="PTHR23502:SF51">
    <property type="entry name" value="QUINIDINE RESISTANCE PROTEIN 1-RELATED"/>
    <property type="match status" value="1"/>
</dbReference>
<feature type="transmembrane region" description="Helical" evidence="7">
    <location>
        <begin position="208"/>
        <end position="231"/>
    </location>
</feature>
<dbReference type="SUPFAM" id="SSF103473">
    <property type="entry name" value="MFS general substrate transporter"/>
    <property type="match status" value="1"/>
</dbReference>
<keyword evidence="10" id="KW-1185">Reference proteome</keyword>
<evidence type="ECO:0000256" key="1">
    <source>
        <dbReference type="ARBA" id="ARBA00004141"/>
    </source>
</evidence>
<feature type="transmembrane region" description="Helical" evidence="7">
    <location>
        <begin position="319"/>
        <end position="339"/>
    </location>
</feature>
<name>A0ABR3APZ4_PHYBL</name>
<evidence type="ECO:0000256" key="4">
    <source>
        <dbReference type="ARBA" id="ARBA00022989"/>
    </source>
</evidence>
<organism evidence="9 10">
    <name type="scientific">Phycomyces blakesleeanus</name>
    <dbReference type="NCBI Taxonomy" id="4837"/>
    <lineage>
        <taxon>Eukaryota</taxon>
        <taxon>Fungi</taxon>
        <taxon>Fungi incertae sedis</taxon>
        <taxon>Mucoromycota</taxon>
        <taxon>Mucoromycotina</taxon>
        <taxon>Mucoromycetes</taxon>
        <taxon>Mucorales</taxon>
        <taxon>Phycomycetaceae</taxon>
        <taxon>Phycomyces</taxon>
    </lineage>
</organism>
<proteinExistence type="predicted"/>
<feature type="transmembrane region" description="Helical" evidence="7">
    <location>
        <begin position="427"/>
        <end position="445"/>
    </location>
</feature>
<evidence type="ECO:0000256" key="6">
    <source>
        <dbReference type="SAM" id="MobiDB-lite"/>
    </source>
</evidence>
<keyword evidence="2" id="KW-0813">Transport</keyword>
<evidence type="ECO:0000313" key="9">
    <source>
        <dbReference type="EMBL" id="KAL0079724.1"/>
    </source>
</evidence>
<evidence type="ECO:0000256" key="5">
    <source>
        <dbReference type="ARBA" id="ARBA00023136"/>
    </source>
</evidence>
<accession>A0ABR3APZ4</accession>
<dbReference type="PANTHER" id="PTHR23502">
    <property type="entry name" value="MAJOR FACILITATOR SUPERFAMILY"/>
    <property type="match status" value="1"/>
</dbReference>
<keyword evidence="3 7" id="KW-0812">Transmembrane</keyword>
<sequence length="487" mass="53243">MAPLSQQVVDDSDECADPHQGSLSAPTSLDPSIICPEKYIVDCNLQNESENNSSMESLGPYRSTFSSTRRWFILLIVALQGFLGPLSSSIYVGLKFNMSSVYGSYKPMMWAALSERYGRRFVYIGATFIYVGSTVGCALSSNIGLFVAMRALQAVGASAAQAVGAGTVSDLFMVHERGNAMGLFFLGPLVGPVVGPIAGGYISEYLGWNYIFWFLSIMGAFILILLVFFLPETSPIIIKKRVEAKQRLSESQSTTEYKSPPHEQLMTTFMRPFRFLCKPVVLLVSLPYALAYGFMYFMISSLPHQLAYKYGFSSSQIGLAYLANGLGNVVGAVGSGKYADWLLKKLDTKQQERTPEARLSPMWLGISLLVVGELVYGWCVSKTIHIGVVLTGLFIFGLGVGVVQTPSNLYLVDAYQEYSASVISASNLLRCTMAACTPLLAPTILRSIGSGWAMTILASLTLMSTGCVFSVSRWGENMRYKYAKDHS</sequence>
<evidence type="ECO:0000256" key="3">
    <source>
        <dbReference type="ARBA" id="ARBA00022692"/>
    </source>
</evidence>
<feature type="transmembrane region" description="Helical" evidence="7">
    <location>
        <begin position="280"/>
        <end position="299"/>
    </location>
</feature>
<feature type="transmembrane region" description="Helical" evidence="7">
    <location>
        <begin position="71"/>
        <end position="94"/>
    </location>
</feature>
<gene>
    <name evidence="9" type="ORF">J3Q64DRAFT_1701855</name>
</gene>
<dbReference type="InterPro" id="IPR020846">
    <property type="entry name" value="MFS_dom"/>
</dbReference>
<feature type="region of interest" description="Disordered" evidence="6">
    <location>
        <begin position="1"/>
        <end position="28"/>
    </location>
</feature>
<comment type="caution">
    <text evidence="9">The sequence shown here is derived from an EMBL/GenBank/DDBJ whole genome shotgun (WGS) entry which is preliminary data.</text>
</comment>
<feature type="transmembrane region" description="Helical" evidence="7">
    <location>
        <begin position="183"/>
        <end position="202"/>
    </location>
</feature>
<feature type="domain" description="Major facilitator superfamily (MFS) profile" evidence="8">
    <location>
        <begin position="52"/>
        <end position="476"/>
    </location>
</feature>
<dbReference type="PROSITE" id="PS50850">
    <property type="entry name" value="MFS"/>
    <property type="match status" value="1"/>
</dbReference>
<dbReference type="Gene3D" id="1.20.1250.20">
    <property type="entry name" value="MFS general substrate transporter like domains"/>
    <property type="match status" value="1"/>
</dbReference>
<dbReference type="InterPro" id="IPR036259">
    <property type="entry name" value="MFS_trans_sf"/>
</dbReference>
<feature type="transmembrane region" description="Helical" evidence="7">
    <location>
        <begin position="451"/>
        <end position="471"/>
    </location>
</feature>
<dbReference type="Pfam" id="PF07690">
    <property type="entry name" value="MFS_1"/>
    <property type="match status" value="1"/>
</dbReference>
<comment type="subcellular location">
    <subcellularLocation>
        <location evidence="1">Membrane</location>
        <topology evidence="1">Multi-pass membrane protein</topology>
    </subcellularLocation>
</comment>
<feature type="transmembrane region" description="Helical" evidence="7">
    <location>
        <begin position="359"/>
        <end position="378"/>
    </location>
</feature>
<reference evidence="9 10" key="1">
    <citation type="submission" date="2024-04" db="EMBL/GenBank/DDBJ databases">
        <title>Symmetric and asymmetric DNA N6-adenine methylation regulates different biological responses in Mucorales.</title>
        <authorList>
            <consortium name="Lawrence Berkeley National Laboratory"/>
            <person name="Lax C."/>
            <person name="Mondo S.J."/>
            <person name="Osorio-Concepcion M."/>
            <person name="Muszewska A."/>
            <person name="Corrochano-Luque M."/>
            <person name="Gutierrez G."/>
            <person name="Riley R."/>
            <person name="Lipzen A."/>
            <person name="Guo J."/>
            <person name="Hundley H."/>
            <person name="Amirebrahimi M."/>
            <person name="Ng V."/>
            <person name="Lorenzo-Gutierrez D."/>
            <person name="Binder U."/>
            <person name="Yang J."/>
            <person name="Song Y."/>
            <person name="Canovas D."/>
            <person name="Navarro E."/>
            <person name="Freitag M."/>
            <person name="Gabaldon T."/>
            <person name="Grigoriev I.V."/>
            <person name="Corrochano L.M."/>
            <person name="Nicolas F.E."/>
            <person name="Garre V."/>
        </authorList>
    </citation>
    <scope>NUCLEOTIDE SEQUENCE [LARGE SCALE GENOMIC DNA]</scope>
    <source>
        <strain evidence="9 10">L51</strain>
    </source>
</reference>
<evidence type="ECO:0000313" key="10">
    <source>
        <dbReference type="Proteomes" id="UP001448207"/>
    </source>
</evidence>
<feature type="transmembrane region" description="Helical" evidence="7">
    <location>
        <begin position="384"/>
        <end position="406"/>
    </location>
</feature>
<evidence type="ECO:0000256" key="2">
    <source>
        <dbReference type="ARBA" id="ARBA00022448"/>
    </source>
</evidence>
<dbReference type="CDD" id="cd17323">
    <property type="entry name" value="MFS_Tpo1_MDR_like"/>
    <property type="match status" value="1"/>
</dbReference>
<evidence type="ECO:0000259" key="8">
    <source>
        <dbReference type="PROSITE" id="PS50850"/>
    </source>
</evidence>
<feature type="transmembrane region" description="Helical" evidence="7">
    <location>
        <begin position="121"/>
        <end position="148"/>
    </location>
</feature>
<dbReference type="EMBL" id="JBCLYO010000021">
    <property type="protein sequence ID" value="KAL0079724.1"/>
    <property type="molecule type" value="Genomic_DNA"/>
</dbReference>
<keyword evidence="5 7" id="KW-0472">Membrane</keyword>
<evidence type="ECO:0000256" key="7">
    <source>
        <dbReference type="SAM" id="Phobius"/>
    </source>
</evidence>
<keyword evidence="4 7" id="KW-1133">Transmembrane helix</keyword>